<protein>
    <submittedName>
        <fullName evidence="1">Uncharacterized protein</fullName>
    </submittedName>
</protein>
<dbReference type="EMBL" id="LFZO01000355">
    <property type="protein sequence ID" value="KXT09298.1"/>
    <property type="molecule type" value="Genomic_DNA"/>
</dbReference>
<evidence type="ECO:0000313" key="1">
    <source>
        <dbReference type="EMBL" id="KXT09298.1"/>
    </source>
</evidence>
<comment type="caution">
    <text evidence="1">The sequence shown here is derived from an EMBL/GenBank/DDBJ whole genome shotgun (WGS) entry which is preliminary data.</text>
</comment>
<dbReference type="Proteomes" id="UP000073492">
    <property type="component" value="Unassembled WGS sequence"/>
</dbReference>
<dbReference type="EMBL" id="LFZO01000355">
    <property type="protein sequence ID" value="KXT09299.1"/>
    <property type="molecule type" value="Genomic_DNA"/>
</dbReference>
<keyword evidence="2" id="KW-1185">Reference proteome</keyword>
<dbReference type="AlphaFoldDB" id="A0A139I3L4"/>
<evidence type="ECO:0000313" key="2">
    <source>
        <dbReference type="Proteomes" id="UP000073492"/>
    </source>
</evidence>
<proteinExistence type="predicted"/>
<gene>
    <name evidence="1" type="ORF">AC579_2850</name>
</gene>
<organism evidence="1 2">
    <name type="scientific">Pseudocercospora musae</name>
    <dbReference type="NCBI Taxonomy" id="113226"/>
    <lineage>
        <taxon>Eukaryota</taxon>
        <taxon>Fungi</taxon>
        <taxon>Dikarya</taxon>
        <taxon>Ascomycota</taxon>
        <taxon>Pezizomycotina</taxon>
        <taxon>Dothideomycetes</taxon>
        <taxon>Dothideomycetidae</taxon>
        <taxon>Mycosphaerellales</taxon>
        <taxon>Mycosphaerellaceae</taxon>
        <taxon>Pseudocercospora</taxon>
    </lineage>
</organism>
<sequence length="86" mass="9865">MITPWSSAVLYTSIKDHGLEKTLSGLKQDSITAADDYDATTTPPGLRSPRARCTVERNQHIMWIWSPQRPRRKVWKESPRALCLRS</sequence>
<name>A0A139I3L4_9PEZI</name>
<accession>A0A139I3L4</accession>
<reference evidence="1 2" key="1">
    <citation type="submission" date="2015-07" db="EMBL/GenBank/DDBJ databases">
        <title>Comparative genomics of the Sigatoka disease complex on banana suggests a link between parallel evolutionary changes in Pseudocercospora fijiensis and Pseudocercospora eumusae and increased virulence on the banana host.</title>
        <authorList>
            <person name="Chang T.-C."/>
            <person name="Salvucci A."/>
            <person name="Crous P.W."/>
            <person name="Stergiopoulos I."/>
        </authorList>
    </citation>
    <scope>NUCLEOTIDE SEQUENCE [LARGE SCALE GENOMIC DNA]</scope>
    <source>
        <strain evidence="1 2">CBS 116634</strain>
    </source>
</reference>